<keyword evidence="3 5" id="KW-1133">Transmembrane helix</keyword>
<sequence length="489" mass="49516">MRTSASTQPRPGVLITVLALAGIVVSLTATIVVPILGQLPQIFHTDASTTAWAVTATLLAGAVATPLTGRLGDLYGKRKIMLVALIPLIAGSVIAALSGSIEWMIVGRALQGLATGIVPLGISVLRDLLPADRVGSGIALMSSSMGIGGAIGLPVAAAVAQYTDWRILFWAVAVISALCGAAILWIIPATKPLAKGKFDPVGTVGLSVVLVALLLAISKGASWGWGSATTITMFVVAVVVALAWGWWELRTPAPLVDLRVTARPQVLLTNLASIVVGFAMFAQSLIIPQLMQLPVETGYGLGQTMLQMGFWMAPAGIAMMLVSPVGAKISAARGPKTTLIVGGIVMAIGYGSSALFMGSLWGLLVTSVVASAGVAFAYGAMPSLIMGAVPRSETGSANGVNSLMRSIGSSISSAVVGAVLAAMSVDLGGYTIATEDGFRTGLLIGCGVAVAAALIAVTIPAKFTPGMAVGHGHHAPAPAEDEELVAAAS</sequence>
<dbReference type="EMBL" id="CP035491">
    <property type="protein sequence ID" value="QAY72476.1"/>
    <property type="molecule type" value="Genomic_DNA"/>
</dbReference>
<proteinExistence type="predicted"/>
<dbReference type="PANTHER" id="PTHR42718">
    <property type="entry name" value="MAJOR FACILITATOR SUPERFAMILY MULTIDRUG TRANSPORTER MFSC"/>
    <property type="match status" value="1"/>
</dbReference>
<dbReference type="AlphaFoldDB" id="A0A4P6FA65"/>
<feature type="transmembrane region" description="Helical" evidence="5">
    <location>
        <begin position="80"/>
        <end position="99"/>
    </location>
</feature>
<protein>
    <submittedName>
        <fullName evidence="7">MFS transporter</fullName>
    </submittedName>
</protein>
<dbReference type="Pfam" id="PF07690">
    <property type="entry name" value="MFS_1"/>
    <property type="match status" value="1"/>
</dbReference>
<dbReference type="PANTHER" id="PTHR42718:SF35">
    <property type="entry name" value="BLL0718 PROTEIN"/>
    <property type="match status" value="1"/>
</dbReference>
<feature type="transmembrane region" description="Helical" evidence="5">
    <location>
        <begin position="49"/>
        <end position="68"/>
    </location>
</feature>
<dbReference type="Gene3D" id="1.20.1720.10">
    <property type="entry name" value="Multidrug resistance protein D"/>
    <property type="match status" value="1"/>
</dbReference>
<dbReference type="GO" id="GO:0005886">
    <property type="term" value="C:plasma membrane"/>
    <property type="evidence" value="ECO:0007669"/>
    <property type="project" value="UniProtKB-SubCell"/>
</dbReference>
<dbReference type="InterPro" id="IPR011701">
    <property type="entry name" value="MFS"/>
</dbReference>
<dbReference type="PROSITE" id="PS50850">
    <property type="entry name" value="MFS"/>
    <property type="match status" value="1"/>
</dbReference>
<dbReference type="RefSeq" id="WP_129188736.1">
    <property type="nucleotide sequence ID" value="NZ_CP035491.1"/>
</dbReference>
<feature type="transmembrane region" description="Helical" evidence="5">
    <location>
        <begin position="368"/>
        <end position="389"/>
    </location>
</feature>
<feature type="transmembrane region" description="Helical" evidence="5">
    <location>
        <begin position="167"/>
        <end position="186"/>
    </location>
</feature>
<feature type="transmembrane region" description="Helical" evidence="5">
    <location>
        <begin position="267"/>
        <end position="288"/>
    </location>
</feature>
<dbReference type="SUPFAM" id="SSF103473">
    <property type="entry name" value="MFS general substrate transporter"/>
    <property type="match status" value="1"/>
</dbReference>
<name>A0A4P6FA65_9MICO</name>
<feature type="domain" description="Major facilitator superfamily (MFS) profile" evidence="6">
    <location>
        <begin position="14"/>
        <end position="464"/>
    </location>
</feature>
<dbReference type="InterPro" id="IPR036259">
    <property type="entry name" value="MFS_trans_sf"/>
</dbReference>
<dbReference type="InterPro" id="IPR020846">
    <property type="entry name" value="MFS_dom"/>
</dbReference>
<dbReference type="Proteomes" id="UP000291259">
    <property type="component" value="Chromosome"/>
</dbReference>
<accession>A0A4P6FA65</accession>
<dbReference type="OrthoDB" id="4484751at2"/>
<dbReference type="GO" id="GO:0022857">
    <property type="term" value="F:transmembrane transporter activity"/>
    <property type="evidence" value="ECO:0007669"/>
    <property type="project" value="InterPro"/>
</dbReference>
<evidence type="ECO:0000259" key="6">
    <source>
        <dbReference type="PROSITE" id="PS50850"/>
    </source>
</evidence>
<feature type="transmembrane region" description="Helical" evidence="5">
    <location>
        <begin position="339"/>
        <end position="362"/>
    </location>
</feature>
<reference evidence="7 8" key="1">
    <citation type="submission" date="2019-01" db="EMBL/GenBank/DDBJ databases">
        <title>Genome sequencing of strain FW100M-8.</title>
        <authorList>
            <person name="Heo J."/>
            <person name="Kim S.-J."/>
            <person name="Kim J.-S."/>
            <person name="Hong S.-B."/>
            <person name="Kwon S.-W."/>
        </authorList>
    </citation>
    <scope>NUCLEOTIDE SEQUENCE [LARGE SCALE GENOMIC DNA]</scope>
    <source>
        <strain evidence="7 8">FW100M-8</strain>
    </source>
</reference>
<keyword evidence="2 5" id="KW-0812">Transmembrane</keyword>
<evidence type="ECO:0000256" key="2">
    <source>
        <dbReference type="ARBA" id="ARBA00022692"/>
    </source>
</evidence>
<dbReference type="KEGG" id="agf:ET445_03095"/>
<keyword evidence="4 5" id="KW-0472">Membrane</keyword>
<feature type="transmembrane region" description="Helical" evidence="5">
    <location>
        <begin position="223"/>
        <end position="247"/>
    </location>
</feature>
<feature type="transmembrane region" description="Helical" evidence="5">
    <location>
        <begin position="137"/>
        <end position="161"/>
    </location>
</feature>
<feature type="transmembrane region" description="Helical" evidence="5">
    <location>
        <begin position="308"/>
        <end position="327"/>
    </location>
</feature>
<evidence type="ECO:0000256" key="5">
    <source>
        <dbReference type="SAM" id="Phobius"/>
    </source>
</evidence>
<evidence type="ECO:0000313" key="8">
    <source>
        <dbReference type="Proteomes" id="UP000291259"/>
    </source>
</evidence>
<evidence type="ECO:0000313" key="7">
    <source>
        <dbReference type="EMBL" id="QAY72476.1"/>
    </source>
</evidence>
<feature type="transmembrane region" description="Helical" evidence="5">
    <location>
        <begin position="12"/>
        <end position="37"/>
    </location>
</feature>
<dbReference type="CDD" id="cd17504">
    <property type="entry name" value="MFS_MMR_MDR_like"/>
    <property type="match status" value="1"/>
</dbReference>
<gene>
    <name evidence="7" type="ORF">ET445_03095</name>
</gene>
<dbReference type="Gene3D" id="1.20.1250.20">
    <property type="entry name" value="MFS general substrate transporter like domains"/>
    <property type="match status" value="1"/>
</dbReference>
<feature type="transmembrane region" description="Helical" evidence="5">
    <location>
        <begin position="410"/>
        <end position="432"/>
    </location>
</feature>
<keyword evidence="8" id="KW-1185">Reference proteome</keyword>
<comment type="subcellular location">
    <subcellularLocation>
        <location evidence="1">Cell membrane</location>
        <topology evidence="1">Multi-pass membrane protein</topology>
    </subcellularLocation>
</comment>
<feature type="transmembrane region" description="Helical" evidence="5">
    <location>
        <begin position="438"/>
        <end position="459"/>
    </location>
</feature>
<evidence type="ECO:0000256" key="3">
    <source>
        <dbReference type="ARBA" id="ARBA00022989"/>
    </source>
</evidence>
<evidence type="ECO:0000256" key="1">
    <source>
        <dbReference type="ARBA" id="ARBA00004651"/>
    </source>
</evidence>
<evidence type="ECO:0000256" key="4">
    <source>
        <dbReference type="ARBA" id="ARBA00023136"/>
    </source>
</evidence>
<organism evidence="7 8">
    <name type="scientific">Agromyces protaetiae</name>
    <dbReference type="NCBI Taxonomy" id="2509455"/>
    <lineage>
        <taxon>Bacteria</taxon>
        <taxon>Bacillati</taxon>
        <taxon>Actinomycetota</taxon>
        <taxon>Actinomycetes</taxon>
        <taxon>Micrococcales</taxon>
        <taxon>Microbacteriaceae</taxon>
        <taxon>Agromyces</taxon>
    </lineage>
</organism>